<dbReference type="Gene3D" id="3.90.1200.10">
    <property type="match status" value="1"/>
</dbReference>
<dbReference type="GO" id="GO:0016740">
    <property type="term" value="F:transferase activity"/>
    <property type="evidence" value="ECO:0007669"/>
    <property type="project" value="UniProtKB-KW"/>
</dbReference>
<name>A0ABU5C991_9BACI</name>
<dbReference type="RefSeq" id="WP_390356075.1">
    <property type="nucleotide sequence ID" value="NZ_JBHUIZ010000012.1"/>
</dbReference>
<proteinExistence type="predicted"/>
<feature type="domain" description="Aminoglycoside phosphotransferase" evidence="1">
    <location>
        <begin position="64"/>
        <end position="243"/>
    </location>
</feature>
<sequence length="305" mass="35444">MQEELEGLVSQMVPRTEVLGTSKLKGGISSFVCRVTIKQEEQRKQIIIRVIDNLEWLEEEPDIITHEKAALKQAENITVATPSYIASDDTGRFYRYPTLLMTEVPGKVILVPENKNRWTDGLAKALHAIHHTSISNFNWAYYPYQSIMEMETPSWSNMPNIWENLFDYMRRRPSPPFKPTFIHRDFHPNNVLWENGQVSGVVDWVNACMGPAGIDIGHCRWNLAMLYGQEAAEDFLRSYKQYAGKNWRYDVYWDLRSLLDVLEDPLTVYAGWKELGVDWLTPKLMGERMDDYAKHLIKKIPDSSR</sequence>
<accession>A0ABU5C991</accession>
<dbReference type="Pfam" id="PF01636">
    <property type="entry name" value="APH"/>
    <property type="match status" value="1"/>
</dbReference>
<evidence type="ECO:0000259" key="1">
    <source>
        <dbReference type="Pfam" id="PF01636"/>
    </source>
</evidence>
<gene>
    <name evidence="2" type="ORF">RWE15_13265</name>
</gene>
<dbReference type="PANTHER" id="PTHR21310">
    <property type="entry name" value="AMINOGLYCOSIDE PHOSPHOTRANSFERASE-RELATED-RELATED"/>
    <property type="match status" value="1"/>
</dbReference>
<keyword evidence="2" id="KW-0808">Transferase</keyword>
<protein>
    <submittedName>
        <fullName evidence="2">Aminoglycoside phosphotransferase family protein</fullName>
        <ecNumber evidence="2">2.7.1.-</ecNumber>
    </submittedName>
</protein>
<dbReference type="InterPro" id="IPR011009">
    <property type="entry name" value="Kinase-like_dom_sf"/>
</dbReference>
<evidence type="ECO:0000313" key="2">
    <source>
        <dbReference type="EMBL" id="MDY0395212.1"/>
    </source>
</evidence>
<dbReference type="InterPro" id="IPR002575">
    <property type="entry name" value="Aminoglycoside_PTrfase"/>
</dbReference>
<reference evidence="2 3" key="1">
    <citation type="submission" date="2023-10" db="EMBL/GenBank/DDBJ databases">
        <title>Virgibacillus halophilus 5B73C genome.</title>
        <authorList>
            <person name="Miliotis G."/>
            <person name="Sengupta P."/>
            <person name="Hameed A."/>
            <person name="Chuvochina M."/>
            <person name="Mcdonagh F."/>
            <person name="Simpson A.C."/>
            <person name="Singh N.K."/>
            <person name="Rekha P.D."/>
            <person name="Raman K."/>
            <person name="Hugenholtz P."/>
            <person name="Venkateswaran K."/>
        </authorList>
    </citation>
    <scope>NUCLEOTIDE SEQUENCE [LARGE SCALE GENOMIC DNA]</scope>
    <source>
        <strain evidence="2 3">5B73C</strain>
    </source>
</reference>
<dbReference type="Proteomes" id="UP001281447">
    <property type="component" value="Unassembled WGS sequence"/>
</dbReference>
<dbReference type="InterPro" id="IPR051678">
    <property type="entry name" value="AGP_Transferase"/>
</dbReference>
<keyword evidence="3" id="KW-1185">Reference proteome</keyword>
<organism evidence="2 3">
    <name type="scientific">Tigheibacillus halophilus</name>
    <dbReference type="NCBI Taxonomy" id="361280"/>
    <lineage>
        <taxon>Bacteria</taxon>
        <taxon>Bacillati</taxon>
        <taxon>Bacillota</taxon>
        <taxon>Bacilli</taxon>
        <taxon>Bacillales</taxon>
        <taxon>Bacillaceae</taxon>
        <taxon>Tigheibacillus</taxon>
    </lineage>
</organism>
<dbReference type="EC" id="2.7.1.-" evidence="2"/>
<dbReference type="EMBL" id="JAWDIP010000003">
    <property type="protein sequence ID" value="MDY0395212.1"/>
    <property type="molecule type" value="Genomic_DNA"/>
</dbReference>
<comment type="caution">
    <text evidence="2">The sequence shown here is derived from an EMBL/GenBank/DDBJ whole genome shotgun (WGS) entry which is preliminary data.</text>
</comment>
<dbReference type="SUPFAM" id="SSF56112">
    <property type="entry name" value="Protein kinase-like (PK-like)"/>
    <property type="match status" value="1"/>
</dbReference>
<evidence type="ECO:0000313" key="3">
    <source>
        <dbReference type="Proteomes" id="UP001281447"/>
    </source>
</evidence>